<dbReference type="AlphaFoldDB" id="A0A8B5Y702"/>
<evidence type="ECO:0008006" key="3">
    <source>
        <dbReference type="Google" id="ProtNLM"/>
    </source>
</evidence>
<comment type="caution">
    <text evidence="1">The sequence shown here is derived from an EMBL/GenBank/DDBJ whole genome shotgun (WGS) entry which is preliminary data.</text>
</comment>
<dbReference type="Pfam" id="PF12363">
    <property type="entry name" value="Phage_TAC_12"/>
    <property type="match status" value="1"/>
</dbReference>
<sequence length="165" mass="19418">MPTLEIEGKQYQARCDFKFERTAEEKYNEKDESGNKQGGLRNVYLGLLEQRSSLYLIRFWDCALSHLKDKKPSVEKIEEALAKVIEDEGAKGAERLYKEAFQAVDQSGFFAVQVKRIWQDFDVLKKEIKQRVGETEAEFLKRKQEREDAKEMMAELEKLRKEMNK</sequence>
<proteinExistence type="predicted"/>
<dbReference type="RefSeq" id="WP_009328632.1">
    <property type="nucleotide sequence ID" value="NZ_CAJTDY010000009.1"/>
</dbReference>
<dbReference type="Proteomes" id="UP000435910">
    <property type="component" value="Unassembled WGS sequence"/>
</dbReference>
<dbReference type="PIRSF" id="PIRSF024865">
    <property type="entry name" value="UCP024865"/>
    <property type="match status" value="1"/>
</dbReference>
<protein>
    <recommendedName>
        <fullName evidence="3">Phage related protein</fullName>
    </recommendedName>
</protein>
<name>A0A8B5Y702_BACLI</name>
<evidence type="ECO:0000313" key="1">
    <source>
        <dbReference type="EMBL" id="TWL22041.1"/>
    </source>
</evidence>
<dbReference type="EMBL" id="NILC01000030">
    <property type="protein sequence ID" value="TWL22041.1"/>
    <property type="molecule type" value="Genomic_DNA"/>
</dbReference>
<evidence type="ECO:0000313" key="2">
    <source>
        <dbReference type="Proteomes" id="UP000435910"/>
    </source>
</evidence>
<organism evidence="1 2">
    <name type="scientific">Bacillus licheniformis</name>
    <dbReference type="NCBI Taxonomy" id="1402"/>
    <lineage>
        <taxon>Bacteria</taxon>
        <taxon>Bacillati</taxon>
        <taxon>Bacillota</taxon>
        <taxon>Bacilli</taxon>
        <taxon>Bacillales</taxon>
        <taxon>Bacillaceae</taxon>
        <taxon>Bacillus</taxon>
    </lineage>
</organism>
<reference evidence="1 2" key="1">
    <citation type="submission" date="2019-06" db="EMBL/GenBank/DDBJ databases">
        <title>Genome sequence analysis of &gt;100 Bacillus licheniformis strains suggests intrinsic resistance to this species.</title>
        <authorList>
            <person name="Wels M."/>
            <person name="Siezen R.J."/>
            <person name="Johansen E."/>
            <person name="Stuer-Lauridsen B."/>
            <person name="Bjerre K."/>
            <person name="Nielsen B.K.K."/>
        </authorList>
    </citation>
    <scope>NUCLEOTIDE SEQUENCE [LARGE SCALE GENOMIC DNA]</scope>
    <source>
        <strain evidence="1 2">BAC-16736</strain>
    </source>
</reference>
<accession>A0A8B5Y702</accession>
<dbReference type="InterPro" id="IPR024410">
    <property type="entry name" value="Phage_TAC_12"/>
</dbReference>
<gene>
    <name evidence="1" type="ORF">CHCC16736_0504</name>
</gene>